<reference evidence="1" key="1">
    <citation type="journal article" date="2023" name="Insect Mol. Biol.">
        <title>Genome sequencing provides insights into the evolution of gene families encoding plant cell wall-degrading enzymes in longhorned beetles.</title>
        <authorList>
            <person name="Shin N.R."/>
            <person name="Okamura Y."/>
            <person name="Kirsch R."/>
            <person name="Pauchet Y."/>
        </authorList>
    </citation>
    <scope>NUCLEOTIDE SEQUENCE</scope>
    <source>
        <strain evidence="1">AMC_N1</strain>
    </source>
</reference>
<evidence type="ECO:0000313" key="1">
    <source>
        <dbReference type="EMBL" id="KAJ8935371.1"/>
    </source>
</evidence>
<dbReference type="Gene3D" id="1.10.10.1450">
    <property type="match status" value="1"/>
</dbReference>
<name>A0AAV8XA66_9CUCU</name>
<evidence type="ECO:0000313" key="2">
    <source>
        <dbReference type="Proteomes" id="UP001162162"/>
    </source>
</evidence>
<gene>
    <name evidence="1" type="ORF">NQ318_022899</name>
</gene>
<comment type="caution">
    <text evidence="1">The sequence shown here is derived from an EMBL/GenBank/DDBJ whole genome shotgun (WGS) entry which is preliminary data.</text>
</comment>
<evidence type="ECO:0008006" key="3">
    <source>
        <dbReference type="Google" id="ProtNLM"/>
    </source>
</evidence>
<proteinExistence type="predicted"/>
<keyword evidence="2" id="KW-1185">Reference proteome</keyword>
<dbReference type="AlphaFoldDB" id="A0AAV8XA66"/>
<protein>
    <recommendedName>
        <fullName evidence="3">Mos1 transposase HTH domain-containing protein</fullName>
    </recommendedName>
</protein>
<dbReference type="Proteomes" id="UP001162162">
    <property type="component" value="Unassembled WGS sequence"/>
</dbReference>
<organism evidence="1 2">
    <name type="scientific">Aromia moschata</name>
    <dbReference type="NCBI Taxonomy" id="1265417"/>
    <lineage>
        <taxon>Eukaryota</taxon>
        <taxon>Metazoa</taxon>
        <taxon>Ecdysozoa</taxon>
        <taxon>Arthropoda</taxon>
        <taxon>Hexapoda</taxon>
        <taxon>Insecta</taxon>
        <taxon>Pterygota</taxon>
        <taxon>Neoptera</taxon>
        <taxon>Endopterygota</taxon>
        <taxon>Coleoptera</taxon>
        <taxon>Polyphaga</taxon>
        <taxon>Cucujiformia</taxon>
        <taxon>Chrysomeloidea</taxon>
        <taxon>Cerambycidae</taxon>
        <taxon>Cerambycinae</taxon>
        <taxon>Callichromatini</taxon>
        <taxon>Aromia</taxon>
    </lineage>
</organism>
<sequence>MYRCQLGWRNARREKCSGSVFRGKRPVFCFYAEGSSTHSRLKFLVKLGKTFPEAYAMLKEVYGNECLSRTQVFDGFNGLKRDVKRPKIIRAPDGPQHKKRTKTLKKFVNQSAKIVV</sequence>
<dbReference type="EMBL" id="JAPWTK010000885">
    <property type="protein sequence ID" value="KAJ8935371.1"/>
    <property type="molecule type" value="Genomic_DNA"/>
</dbReference>
<accession>A0AAV8XA66</accession>